<evidence type="ECO:0000313" key="1">
    <source>
        <dbReference type="EMBL" id="MBW9095048.1"/>
    </source>
</evidence>
<dbReference type="Proteomes" id="UP001196843">
    <property type="component" value="Unassembled WGS sequence"/>
</dbReference>
<protein>
    <recommendedName>
        <fullName evidence="3">Lipoprotein</fullName>
    </recommendedName>
</protein>
<gene>
    <name evidence="1" type="ORF">JNB62_15270</name>
</gene>
<name>A0ABS7HT12_9MICO</name>
<evidence type="ECO:0008006" key="3">
    <source>
        <dbReference type="Google" id="ProtNLM"/>
    </source>
</evidence>
<accession>A0ABS7HT12</accession>
<comment type="caution">
    <text evidence="1">The sequence shown here is derived from an EMBL/GenBank/DDBJ whole genome shotgun (WGS) entry which is preliminary data.</text>
</comment>
<organism evidence="1 2">
    <name type="scientific">Microbacterium jejuense</name>
    <dbReference type="NCBI Taxonomy" id="1263637"/>
    <lineage>
        <taxon>Bacteria</taxon>
        <taxon>Bacillati</taxon>
        <taxon>Actinomycetota</taxon>
        <taxon>Actinomycetes</taxon>
        <taxon>Micrococcales</taxon>
        <taxon>Microbacteriaceae</taxon>
        <taxon>Microbacterium</taxon>
    </lineage>
</organism>
<evidence type="ECO:0000313" key="2">
    <source>
        <dbReference type="Proteomes" id="UP001196843"/>
    </source>
</evidence>
<sequence>MLAATGVIALAGCSAALPPAPTPSTTSALPAGVTVELQQQRSDVSTRQAQVRVRNASDEAITLAGVRVEDPRFEGAATRVIADRVTTLPAGGSVDVRVQLAPVDCDAPDEADAVVVLELVDGDETTEVEAAAADPLGFVARLHARECLEERLTDAASLAFTGFTPSPPGLPASLELTITPTGSGAATVVGVESTNLLDFAAPGDEDDLYPVDVEVDDGGDAAPVVIALPLVPFRCDPHAVQEDKRGTVFDVHIELDGEPGEIELFVGEELRGRMLTWVAQWCRFGEQG</sequence>
<dbReference type="EMBL" id="JAEUAW010000013">
    <property type="protein sequence ID" value="MBW9095048.1"/>
    <property type="molecule type" value="Genomic_DNA"/>
</dbReference>
<reference evidence="1 2" key="1">
    <citation type="journal article" date="2021" name="MBio">
        <title>Poor Competitiveness of Bradyrhizobium in Pigeon Pea Root Colonization in Indian Soils.</title>
        <authorList>
            <person name="Chalasani D."/>
            <person name="Basu A."/>
            <person name="Pullabhotla S.V.S.R.N."/>
            <person name="Jorrin B."/>
            <person name="Neal A.L."/>
            <person name="Poole P.S."/>
            <person name="Podile A.R."/>
            <person name="Tkacz A."/>
        </authorList>
    </citation>
    <scope>NUCLEOTIDE SEQUENCE [LARGE SCALE GENOMIC DNA]</scope>
    <source>
        <strain evidence="1 2">HU14</strain>
    </source>
</reference>
<keyword evidence="2" id="KW-1185">Reference proteome</keyword>
<proteinExistence type="predicted"/>